<dbReference type="RefSeq" id="WP_250427478.1">
    <property type="nucleotide sequence ID" value="NZ_JALPRR010000001.1"/>
</dbReference>
<name>A0ABW5CTS4_9BACT</name>
<dbReference type="InterPro" id="IPR029063">
    <property type="entry name" value="SAM-dependent_MTases_sf"/>
</dbReference>
<feature type="domain" description="Methyltransferase type 12" evidence="1">
    <location>
        <begin position="48"/>
        <end position="143"/>
    </location>
</feature>
<dbReference type="EC" id="2.1.1.64" evidence="2"/>
<dbReference type="SUPFAM" id="SSF53335">
    <property type="entry name" value="S-adenosyl-L-methionine-dependent methyltransferases"/>
    <property type="match status" value="1"/>
</dbReference>
<protein>
    <submittedName>
        <fullName evidence="2">Class I SAM-dependent methyltransferase</fullName>
        <ecNumber evidence="2">2.1.1.222</ecNumber>
        <ecNumber evidence="2">2.1.1.64</ecNumber>
    </submittedName>
</protein>
<dbReference type="Pfam" id="PF08242">
    <property type="entry name" value="Methyltransf_12"/>
    <property type="match status" value="1"/>
</dbReference>
<dbReference type="Proteomes" id="UP001597374">
    <property type="component" value="Unassembled WGS sequence"/>
</dbReference>
<accession>A0ABW5CTS4</accession>
<dbReference type="GO" id="GO:0032259">
    <property type="term" value="P:methylation"/>
    <property type="evidence" value="ECO:0007669"/>
    <property type="project" value="UniProtKB-KW"/>
</dbReference>
<reference evidence="3" key="1">
    <citation type="journal article" date="2019" name="Int. J. Syst. Evol. Microbiol.">
        <title>The Global Catalogue of Microorganisms (GCM) 10K type strain sequencing project: providing services to taxonomists for standard genome sequencing and annotation.</title>
        <authorList>
            <consortium name="The Broad Institute Genomics Platform"/>
            <consortium name="The Broad Institute Genome Sequencing Center for Infectious Disease"/>
            <person name="Wu L."/>
            <person name="Ma J."/>
        </authorList>
    </citation>
    <scope>NUCLEOTIDE SEQUENCE [LARGE SCALE GENOMIC DNA]</scope>
    <source>
        <strain evidence="3">CGMCC 4.1782</strain>
    </source>
</reference>
<comment type="caution">
    <text evidence="2">The sequence shown here is derived from an EMBL/GenBank/DDBJ whole genome shotgun (WGS) entry which is preliminary data.</text>
</comment>
<evidence type="ECO:0000313" key="3">
    <source>
        <dbReference type="Proteomes" id="UP001597374"/>
    </source>
</evidence>
<dbReference type="Gene3D" id="3.40.50.150">
    <property type="entry name" value="Vaccinia Virus protein VP39"/>
    <property type="match status" value="1"/>
</dbReference>
<sequence>MPQLPDSGFDRVSSFYDPLSRLVFGSALELAQLALLPFVPAKARMLLIGGGSGWLLEQLLRSGKELQILYLEASPNMLRKAQERTKASIKNTAVEFRLGTEDVLKAHEQFDVVLTPFLLDLFPAPRLHDLMHRLHTALIPGGLWLFADFWPVTSPAPLWQHLLLKSMYVFFGVLSDVKATQLPDFKAQFDRLYLQEVYAASFYGGMVQAKVYRKAIEV</sequence>
<keyword evidence="2" id="KW-0808">Transferase</keyword>
<dbReference type="GO" id="GO:0061542">
    <property type="term" value="F:3-demethylubiquinol 3-O-methyltransferase activity"/>
    <property type="evidence" value="ECO:0007669"/>
    <property type="project" value="UniProtKB-EC"/>
</dbReference>
<gene>
    <name evidence="2" type="ORF">ACFSKP_06165</name>
</gene>
<dbReference type="InterPro" id="IPR013217">
    <property type="entry name" value="Methyltransf_12"/>
</dbReference>
<dbReference type="EMBL" id="JBHUIM010000001">
    <property type="protein sequence ID" value="MFD2245831.1"/>
    <property type="molecule type" value="Genomic_DNA"/>
</dbReference>
<keyword evidence="2" id="KW-0489">Methyltransferase</keyword>
<keyword evidence="3" id="KW-1185">Reference proteome</keyword>
<proteinExistence type="predicted"/>
<evidence type="ECO:0000259" key="1">
    <source>
        <dbReference type="Pfam" id="PF08242"/>
    </source>
</evidence>
<dbReference type="CDD" id="cd02440">
    <property type="entry name" value="AdoMet_MTases"/>
    <property type="match status" value="1"/>
</dbReference>
<dbReference type="EC" id="2.1.1.222" evidence="2"/>
<organism evidence="2 3">
    <name type="scientific">Pontibacter ruber</name>
    <dbReference type="NCBI Taxonomy" id="1343895"/>
    <lineage>
        <taxon>Bacteria</taxon>
        <taxon>Pseudomonadati</taxon>
        <taxon>Bacteroidota</taxon>
        <taxon>Cytophagia</taxon>
        <taxon>Cytophagales</taxon>
        <taxon>Hymenobacteraceae</taxon>
        <taxon>Pontibacter</taxon>
    </lineage>
</organism>
<evidence type="ECO:0000313" key="2">
    <source>
        <dbReference type="EMBL" id="MFD2245831.1"/>
    </source>
</evidence>
<dbReference type="GO" id="GO:0102208">
    <property type="term" value="F:2-polyprenyl-6-hydroxyphenol methylase activity"/>
    <property type="evidence" value="ECO:0007669"/>
    <property type="project" value="UniProtKB-EC"/>
</dbReference>